<dbReference type="Proteomes" id="UP000214646">
    <property type="component" value="Unassembled WGS sequence"/>
</dbReference>
<keyword evidence="2" id="KW-0802">TPR repeat</keyword>
<dbReference type="PANTHER" id="PTHR15337:SF11">
    <property type="entry name" value="THIOREDOXIN DOMAIN-CONTAINING PROTEIN"/>
    <property type="match status" value="1"/>
</dbReference>
<feature type="signal peptide" evidence="3">
    <location>
        <begin position="1"/>
        <end position="29"/>
    </location>
</feature>
<dbReference type="SUPFAM" id="SSF52833">
    <property type="entry name" value="Thioredoxin-like"/>
    <property type="match status" value="1"/>
</dbReference>
<dbReference type="RefSeq" id="WP_088252139.1">
    <property type="nucleotide sequence ID" value="NZ_NIDE01000001.1"/>
</dbReference>
<dbReference type="InterPro" id="IPR019734">
    <property type="entry name" value="TPR_rpt"/>
</dbReference>
<dbReference type="InterPro" id="IPR051099">
    <property type="entry name" value="AGR/TXD"/>
</dbReference>
<evidence type="ECO:0000256" key="3">
    <source>
        <dbReference type="SAM" id="SignalP"/>
    </source>
</evidence>
<dbReference type="AlphaFoldDB" id="A0A225E1A8"/>
<sequence>MTILSPRAVPGLVAAAALVAGMTTGPAHAANPPAVLWRTDYQTARKEAQEKGLPLLVEIGSENCVFCRKQDATTFRDVALVAMLNEQFVPVRIDGGHEPAFVQAMKVQMFPTTVLAGPDGKIVGFLQGYVSADQLRDHAKRAILGVTTPDWVARDLQEANKAIAGSDYTRAVSLLKGITADAKDSPARTKAVAVLAEVERSAADRVARAKKLEDVGETTAAAAELAEVVKTYAGTQAAVAAATRLSGAASADARLRGTAATELLAAAREEYRSRRYAECLDKCDQLAAKFSDRPESKDAATLANQIKSDPDLLVVACDQLAERSAAMYLTLAEAWAQKGQTKEAVSCLEKVVQLTPNGRSGEVALGRLTSLKKGETTPGVTVGFQKNAK</sequence>
<evidence type="ECO:0000313" key="6">
    <source>
        <dbReference type="Proteomes" id="UP000214646"/>
    </source>
</evidence>
<evidence type="ECO:0000256" key="1">
    <source>
        <dbReference type="ARBA" id="ARBA00022729"/>
    </source>
</evidence>
<dbReference type="InterPro" id="IPR012336">
    <property type="entry name" value="Thioredoxin-like_fold"/>
</dbReference>
<dbReference type="OrthoDB" id="262477at2"/>
<feature type="chain" id="PRO_5012714072" evidence="3">
    <location>
        <begin position="30"/>
        <end position="389"/>
    </location>
</feature>
<feature type="domain" description="Thioredoxin" evidence="4">
    <location>
        <begin position="19"/>
        <end position="144"/>
    </location>
</feature>
<evidence type="ECO:0000256" key="2">
    <source>
        <dbReference type="PROSITE-ProRule" id="PRU00339"/>
    </source>
</evidence>
<dbReference type="Pfam" id="PF13098">
    <property type="entry name" value="Thioredoxin_2"/>
    <property type="match status" value="1"/>
</dbReference>
<evidence type="ECO:0000259" key="4">
    <source>
        <dbReference type="PROSITE" id="PS51352"/>
    </source>
</evidence>
<dbReference type="EMBL" id="NIDE01000001">
    <property type="protein sequence ID" value="OWK46983.1"/>
    <property type="molecule type" value="Genomic_DNA"/>
</dbReference>
<dbReference type="InterPro" id="IPR013766">
    <property type="entry name" value="Thioredoxin_domain"/>
</dbReference>
<accession>A0A225E1A8</accession>
<organism evidence="5 6">
    <name type="scientific">Fimbriiglobus ruber</name>
    <dbReference type="NCBI Taxonomy" id="1908690"/>
    <lineage>
        <taxon>Bacteria</taxon>
        <taxon>Pseudomonadati</taxon>
        <taxon>Planctomycetota</taxon>
        <taxon>Planctomycetia</taxon>
        <taxon>Gemmatales</taxon>
        <taxon>Gemmataceae</taxon>
        <taxon>Fimbriiglobus</taxon>
    </lineage>
</organism>
<dbReference type="Gene3D" id="3.40.30.10">
    <property type="entry name" value="Glutaredoxin"/>
    <property type="match status" value="1"/>
</dbReference>
<protein>
    <submittedName>
        <fullName evidence="5">Protein folding and stabilization</fullName>
    </submittedName>
</protein>
<proteinExistence type="predicted"/>
<feature type="repeat" description="TPR" evidence="2">
    <location>
        <begin position="325"/>
        <end position="358"/>
    </location>
</feature>
<dbReference type="SUPFAM" id="SSF48452">
    <property type="entry name" value="TPR-like"/>
    <property type="match status" value="1"/>
</dbReference>
<dbReference type="PROSITE" id="PS51352">
    <property type="entry name" value="THIOREDOXIN_2"/>
    <property type="match status" value="1"/>
</dbReference>
<dbReference type="InterPro" id="IPR036249">
    <property type="entry name" value="Thioredoxin-like_sf"/>
</dbReference>
<dbReference type="Gene3D" id="1.25.40.10">
    <property type="entry name" value="Tetratricopeptide repeat domain"/>
    <property type="match status" value="1"/>
</dbReference>
<gene>
    <name evidence="5" type="ORF">FRUB_00682</name>
</gene>
<evidence type="ECO:0000313" key="5">
    <source>
        <dbReference type="EMBL" id="OWK46983.1"/>
    </source>
</evidence>
<keyword evidence="6" id="KW-1185">Reference proteome</keyword>
<dbReference type="GO" id="GO:0006950">
    <property type="term" value="P:response to stress"/>
    <property type="evidence" value="ECO:0007669"/>
    <property type="project" value="UniProtKB-ARBA"/>
</dbReference>
<dbReference type="InterPro" id="IPR011990">
    <property type="entry name" value="TPR-like_helical_dom_sf"/>
</dbReference>
<comment type="caution">
    <text evidence="5">The sequence shown here is derived from an EMBL/GenBank/DDBJ whole genome shotgun (WGS) entry which is preliminary data.</text>
</comment>
<keyword evidence="1 3" id="KW-0732">Signal</keyword>
<dbReference type="PROSITE" id="PS50005">
    <property type="entry name" value="TPR"/>
    <property type="match status" value="1"/>
</dbReference>
<dbReference type="PANTHER" id="PTHR15337">
    <property type="entry name" value="ANTERIOR GRADIENT PROTEIN-RELATED"/>
    <property type="match status" value="1"/>
</dbReference>
<name>A0A225E1A8_9BACT</name>
<reference evidence="6" key="1">
    <citation type="submission" date="2017-06" db="EMBL/GenBank/DDBJ databases">
        <title>Genome analysis of Fimbriiglobus ruber SP5, the first member of the order Planctomycetales with confirmed chitinolytic capability.</title>
        <authorList>
            <person name="Ravin N.V."/>
            <person name="Rakitin A.L."/>
            <person name="Ivanova A.A."/>
            <person name="Beletsky A.V."/>
            <person name="Kulichevskaya I.S."/>
            <person name="Mardanov A.V."/>
            <person name="Dedysh S.N."/>
        </authorList>
    </citation>
    <scope>NUCLEOTIDE SEQUENCE [LARGE SCALE GENOMIC DNA]</scope>
    <source>
        <strain evidence="6">SP5</strain>
    </source>
</reference>